<gene>
    <name evidence="1" type="ORF">LACBIDRAFT_306919</name>
</gene>
<evidence type="ECO:0000313" key="2">
    <source>
        <dbReference type="Proteomes" id="UP000001194"/>
    </source>
</evidence>
<dbReference type="HOGENOM" id="CLU_211151_0_0_1"/>
<organism evidence="2">
    <name type="scientific">Laccaria bicolor (strain S238N-H82 / ATCC MYA-4686)</name>
    <name type="common">Bicoloured deceiver</name>
    <name type="synonym">Laccaria laccata var. bicolor</name>
    <dbReference type="NCBI Taxonomy" id="486041"/>
    <lineage>
        <taxon>Eukaryota</taxon>
        <taxon>Fungi</taxon>
        <taxon>Dikarya</taxon>
        <taxon>Basidiomycota</taxon>
        <taxon>Agaricomycotina</taxon>
        <taxon>Agaricomycetes</taxon>
        <taxon>Agaricomycetidae</taxon>
        <taxon>Agaricales</taxon>
        <taxon>Agaricineae</taxon>
        <taxon>Hydnangiaceae</taxon>
        <taxon>Laccaria</taxon>
    </lineage>
</organism>
<protein>
    <submittedName>
        <fullName evidence="1">Predicted protein</fullName>
    </submittedName>
</protein>
<dbReference type="KEGG" id="lbc:LACBIDRAFT_306919"/>
<dbReference type="Proteomes" id="UP000001194">
    <property type="component" value="Unassembled WGS sequence"/>
</dbReference>
<dbReference type="GeneID" id="6081282"/>
<dbReference type="AlphaFoldDB" id="B0DNZ9"/>
<reference evidence="1 2" key="1">
    <citation type="journal article" date="2008" name="Nature">
        <title>The genome of Laccaria bicolor provides insights into mycorrhizal symbiosis.</title>
        <authorList>
            <person name="Martin F."/>
            <person name="Aerts A."/>
            <person name="Ahren D."/>
            <person name="Brun A."/>
            <person name="Danchin E.G.J."/>
            <person name="Duchaussoy F."/>
            <person name="Gibon J."/>
            <person name="Kohler A."/>
            <person name="Lindquist E."/>
            <person name="Pereda V."/>
            <person name="Salamov A."/>
            <person name="Shapiro H.J."/>
            <person name="Wuyts J."/>
            <person name="Blaudez D."/>
            <person name="Buee M."/>
            <person name="Brokstein P."/>
            <person name="Canbaeck B."/>
            <person name="Cohen D."/>
            <person name="Courty P.E."/>
            <person name="Coutinho P.M."/>
            <person name="Delaruelle C."/>
            <person name="Detter J.C."/>
            <person name="Deveau A."/>
            <person name="DiFazio S."/>
            <person name="Duplessis S."/>
            <person name="Fraissinet-Tachet L."/>
            <person name="Lucic E."/>
            <person name="Frey-Klett P."/>
            <person name="Fourrey C."/>
            <person name="Feussner I."/>
            <person name="Gay G."/>
            <person name="Grimwood J."/>
            <person name="Hoegger P.J."/>
            <person name="Jain P."/>
            <person name="Kilaru S."/>
            <person name="Labbe J."/>
            <person name="Lin Y.C."/>
            <person name="Legue V."/>
            <person name="Le Tacon F."/>
            <person name="Marmeisse R."/>
            <person name="Melayah D."/>
            <person name="Montanini B."/>
            <person name="Muratet M."/>
            <person name="Nehls U."/>
            <person name="Niculita-Hirzel H."/>
            <person name="Oudot-Le Secq M.P."/>
            <person name="Peter M."/>
            <person name="Quesneville H."/>
            <person name="Rajashekar B."/>
            <person name="Reich M."/>
            <person name="Rouhier N."/>
            <person name="Schmutz J."/>
            <person name="Yin T."/>
            <person name="Chalot M."/>
            <person name="Henrissat B."/>
            <person name="Kuees U."/>
            <person name="Lucas S."/>
            <person name="Van de Peer Y."/>
            <person name="Podila G.K."/>
            <person name="Polle A."/>
            <person name="Pukkila P.J."/>
            <person name="Richardson P.M."/>
            <person name="Rouze P."/>
            <person name="Sanders I.R."/>
            <person name="Stajich J.E."/>
            <person name="Tunlid A."/>
            <person name="Tuskan G."/>
            <person name="Grigoriev I.V."/>
        </authorList>
    </citation>
    <scope>NUCLEOTIDE SEQUENCE [LARGE SCALE GENOMIC DNA]</scope>
    <source>
        <strain evidence="2">S238N-H82 / ATCC MYA-4686</strain>
    </source>
</reference>
<name>B0DNZ9_LACBS</name>
<proteinExistence type="predicted"/>
<evidence type="ECO:0000313" key="1">
    <source>
        <dbReference type="EMBL" id="EDR03735.1"/>
    </source>
</evidence>
<accession>B0DNZ9</accession>
<dbReference type="RefSeq" id="XP_001885588.1">
    <property type="nucleotide sequence ID" value="XM_001885553.1"/>
</dbReference>
<keyword evidence="2" id="KW-1185">Reference proteome</keyword>
<dbReference type="InParanoid" id="B0DNZ9"/>
<sequence length="55" mass="6329">MDCKRPVLGGSVRFPQYLGRSWTGCGPRLRVFGAKNRTELNLYTLITINPFQTLW</sequence>
<dbReference type="EMBL" id="DS547122">
    <property type="protein sequence ID" value="EDR03735.1"/>
    <property type="molecule type" value="Genomic_DNA"/>
</dbReference>
<dbReference type="OrthoDB" id="3078348at2759"/>